<dbReference type="Proteomes" id="UP000807850">
    <property type="component" value="Unassembled WGS sequence"/>
</dbReference>
<sequence length="74" mass="7951">MKSKNCLIACQQDAQFQLNNENRLHEHNLEACNGDPTCIANENARDAAVIATIQAQLAQCQNNCHQQGGGSSGP</sequence>
<comment type="caution">
    <text evidence="1">The sequence shown here is derived from an EMBL/GenBank/DDBJ whole genome shotgun (WGS) entry which is preliminary data.</text>
</comment>
<evidence type="ECO:0000313" key="2">
    <source>
        <dbReference type="Proteomes" id="UP000807850"/>
    </source>
</evidence>
<organism evidence="1 2">
    <name type="scientific">Eiseniibacteriota bacterium</name>
    <dbReference type="NCBI Taxonomy" id="2212470"/>
    <lineage>
        <taxon>Bacteria</taxon>
        <taxon>Candidatus Eiseniibacteriota</taxon>
    </lineage>
</organism>
<evidence type="ECO:0000313" key="1">
    <source>
        <dbReference type="EMBL" id="MBI3540149.1"/>
    </source>
</evidence>
<protein>
    <submittedName>
        <fullName evidence="1">Uncharacterized protein</fullName>
    </submittedName>
</protein>
<dbReference type="EMBL" id="JACQAY010000254">
    <property type="protein sequence ID" value="MBI3540149.1"/>
    <property type="molecule type" value="Genomic_DNA"/>
</dbReference>
<dbReference type="AlphaFoldDB" id="A0A9D6LCF2"/>
<proteinExistence type="predicted"/>
<name>A0A9D6LCF2_UNCEI</name>
<gene>
    <name evidence="1" type="ORF">HY076_07735</name>
</gene>
<accession>A0A9D6LCF2</accession>
<reference evidence="1" key="1">
    <citation type="submission" date="2020-07" db="EMBL/GenBank/DDBJ databases">
        <title>Huge and variable diversity of episymbiotic CPR bacteria and DPANN archaea in groundwater ecosystems.</title>
        <authorList>
            <person name="He C.Y."/>
            <person name="Keren R."/>
            <person name="Whittaker M."/>
            <person name="Farag I.F."/>
            <person name="Doudna J."/>
            <person name="Cate J.H.D."/>
            <person name="Banfield J.F."/>
        </authorList>
    </citation>
    <scope>NUCLEOTIDE SEQUENCE</scope>
    <source>
        <strain evidence="1">NC_groundwater_928_Pr1_S-0.2um_72_17</strain>
    </source>
</reference>